<sequence>MWTGHMFDGQVRGRSQRDAGHAVDLRLHLGLPSRKISDMPLSPMPSSALDPCLPIVHFIYKATSTDSPLPPPTFSSSFDVTVTLLLFLHKDHNSILNQSE</sequence>
<dbReference type="EMBL" id="JARAKH010000012">
    <property type="protein sequence ID" value="KAK8398558.1"/>
    <property type="molecule type" value="Genomic_DNA"/>
</dbReference>
<organism evidence="1 2">
    <name type="scientific">Scylla paramamosain</name>
    <name type="common">Mud crab</name>
    <dbReference type="NCBI Taxonomy" id="85552"/>
    <lineage>
        <taxon>Eukaryota</taxon>
        <taxon>Metazoa</taxon>
        <taxon>Ecdysozoa</taxon>
        <taxon>Arthropoda</taxon>
        <taxon>Crustacea</taxon>
        <taxon>Multicrustacea</taxon>
        <taxon>Malacostraca</taxon>
        <taxon>Eumalacostraca</taxon>
        <taxon>Eucarida</taxon>
        <taxon>Decapoda</taxon>
        <taxon>Pleocyemata</taxon>
        <taxon>Brachyura</taxon>
        <taxon>Eubrachyura</taxon>
        <taxon>Portunoidea</taxon>
        <taxon>Portunidae</taxon>
        <taxon>Portuninae</taxon>
        <taxon>Scylla</taxon>
    </lineage>
</organism>
<protein>
    <submittedName>
        <fullName evidence="1">Uncharacterized protein</fullName>
    </submittedName>
</protein>
<keyword evidence="2" id="KW-1185">Reference proteome</keyword>
<reference evidence="1 2" key="1">
    <citation type="submission" date="2023-03" db="EMBL/GenBank/DDBJ databases">
        <title>High-quality genome of Scylla paramamosain provides insights in environmental adaptation.</title>
        <authorList>
            <person name="Zhang L."/>
        </authorList>
    </citation>
    <scope>NUCLEOTIDE SEQUENCE [LARGE SCALE GENOMIC DNA]</scope>
    <source>
        <strain evidence="1">LZ_2023a</strain>
        <tissue evidence="1">Muscle</tissue>
    </source>
</reference>
<gene>
    <name evidence="1" type="ORF">O3P69_004016</name>
</gene>
<accession>A0AAW0UGY8</accession>
<name>A0AAW0UGY8_SCYPA</name>
<proteinExistence type="predicted"/>
<comment type="caution">
    <text evidence="1">The sequence shown here is derived from an EMBL/GenBank/DDBJ whole genome shotgun (WGS) entry which is preliminary data.</text>
</comment>
<evidence type="ECO:0000313" key="2">
    <source>
        <dbReference type="Proteomes" id="UP001487740"/>
    </source>
</evidence>
<dbReference type="AlphaFoldDB" id="A0AAW0UGY8"/>
<evidence type="ECO:0000313" key="1">
    <source>
        <dbReference type="EMBL" id="KAK8398558.1"/>
    </source>
</evidence>
<dbReference type="Proteomes" id="UP001487740">
    <property type="component" value="Unassembled WGS sequence"/>
</dbReference>